<evidence type="ECO:0000313" key="3">
    <source>
        <dbReference type="Proteomes" id="UP000887013"/>
    </source>
</evidence>
<gene>
    <name evidence="2" type="ORF">NPIL_563951</name>
</gene>
<feature type="compositionally biased region" description="Basic residues" evidence="1">
    <location>
        <begin position="1"/>
        <end position="10"/>
    </location>
</feature>
<protein>
    <submittedName>
        <fullName evidence="2">Uncharacterized protein</fullName>
    </submittedName>
</protein>
<dbReference type="Proteomes" id="UP000887013">
    <property type="component" value="Unassembled WGS sequence"/>
</dbReference>
<comment type="caution">
    <text evidence="2">The sequence shown here is derived from an EMBL/GenBank/DDBJ whole genome shotgun (WGS) entry which is preliminary data.</text>
</comment>
<dbReference type="EMBL" id="BMAW01022663">
    <property type="protein sequence ID" value="GFT78772.1"/>
    <property type="molecule type" value="Genomic_DNA"/>
</dbReference>
<proteinExistence type="predicted"/>
<evidence type="ECO:0000313" key="2">
    <source>
        <dbReference type="EMBL" id="GFT78772.1"/>
    </source>
</evidence>
<evidence type="ECO:0000256" key="1">
    <source>
        <dbReference type="SAM" id="MobiDB-lite"/>
    </source>
</evidence>
<organism evidence="2 3">
    <name type="scientific">Nephila pilipes</name>
    <name type="common">Giant wood spider</name>
    <name type="synonym">Nephila maculata</name>
    <dbReference type="NCBI Taxonomy" id="299642"/>
    <lineage>
        <taxon>Eukaryota</taxon>
        <taxon>Metazoa</taxon>
        <taxon>Ecdysozoa</taxon>
        <taxon>Arthropoda</taxon>
        <taxon>Chelicerata</taxon>
        <taxon>Arachnida</taxon>
        <taxon>Araneae</taxon>
        <taxon>Araneomorphae</taxon>
        <taxon>Entelegynae</taxon>
        <taxon>Araneoidea</taxon>
        <taxon>Nephilidae</taxon>
        <taxon>Nephila</taxon>
    </lineage>
</organism>
<feature type="region of interest" description="Disordered" evidence="1">
    <location>
        <begin position="1"/>
        <end position="36"/>
    </location>
</feature>
<name>A0A8X6U678_NEPPI</name>
<reference evidence="2" key="1">
    <citation type="submission" date="2020-08" db="EMBL/GenBank/DDBJ databases">
        <title>Multicomponent nature underlies the extraordinary mechanical properties of spider dragline silk.</title>
        <authorList>
            <person name="Kono N."/>
            <person name="Nakamura H."/>
            <person name="Mori M."/>
            <person name="Yoshida Y."/>
            <person name="Ohtoshi R."/>
            <person name="Malay A.D."/>
            <person name="Moran D.A.P."/>
            <person name="Tomita M."/>
            <person name="Numata K."/>
            <person name="Arakawa K."/>
        </authorList>
    </citation>
    <scope>NUCLEOTIDE SEQUENCE</scope>
</reference>
<accession>A0A8X6U678</accession>
<feature type="compositionally biased region" description="Polar residues" evidence="1">
    <location>
        <begin position="13"/>
        <end position="28"/>
    </location>
</feature>
<sequence length="135" mass="15207">MSKKVQKPAIHRPSNSNWSSRHPSQYSRTKGVRTSPKISCYSSEREGHIALICPYIAPQKSQTRGTAQCNTITTAKPRESQEYPYLTAKLSDPVEATTNLAELLTTSARNGSQRNCRLWFLDSVNTQRSHPWSTI</sequence>
<keyword evidence="3" id="KW-1185">Reference proteome</keyword>
<dbReference type="AlphaFoldDB" id="A0A8X6U678"/>